<dbReference type="CDD" id="cd12797">
    <property type="entry name" value="M23_peptidase"/>
    <property type="match status" value="1"/>
</dbReference>
<reference evidence="2 3" key="1">
    <citation type="submission" date="2006-02" db="EMBL/GenBank/DDBJ databases">
        <authorList>
            <person name="Murray A."/>
            <person name="Staley J."/>
            <person name="Ferriera S."/>
            <person name="Johnson J."/>
            <person name="Kravitz S."/>
            <person name="Halpern A."/>
            <person name="Remington K."/>
            <person name="Beeson K."/>
            <person name="Tran B."/>
            <person name="Rogers Y.-H."/>
            <person name="Friedman R."/>
            <person name="Venter J.C."/>
        </authorList>
    </citation>
    <scope>NUCLEOTIDE SEQUENCE [LARGE SCALE GENOMIC DNA]</scope>
    <source>
        <strain evidence="2 3">23-P</strain>
    </source>
</reference>
<dbReference type="RefSeq" id="WP_004570955.1">
    <property type="nucleotide sequence ID" value="NZ_CH724148.1"/>
</dbReference>
<dbReference type="InterPro" id="IPR011055">
    <property type="entry name" value="Dup_hybrid_motif"/>
</dbReference>
<dbReference type="InterPro" id="IPR016047">
    <property type="entry name" value="M23ase_b-sheet_dom"/>
</dbReference>
<protein>
    <recommendedName>
        <fullName evidence="1">M23ase beta-sheet core domain-containing protein</fullName>
    </recommendedName>
</protein>
<dbReference type="GO" id="GO:0004222">
    <property type="term" value="F:metalloendopeptidase activity"/>
    <property type="evidence" value="ECO:0007669"/>
    <property type="project" value="TreeGrafter"/>
</dbReference>
<evidence type="ECO:0000259" key="1">
    <source>
        <dbReference type="Pfam" id="PF01551"/>
    </source>
</evidence>
<feature type="domain" description="M23ase beta-sheet core" evidence="1">
    <location>
        <begin position="133"/>
        <end position="164"/>
    </location>
</feature>
<evidence type="ECO:0000313" key="2">
    <source>
        <dbReference type="EMBL" id="EAR11995.1"/>
    </source>
</evidence>
<gene>
    <name evidence="2" type="ORF">PI23P_11697</name>
</gene>
<dbReference type="InterPro" id="IPR050570">
    <property type="entry name" value="Cell_wall_metabolism_enzyme"/>
</dbReference>
<dbReference type="HOGENOM" id="CLU_025250_0_0_10"/>
<dbReference type="Pfam" id="PF01551">
    <property type="entry name" value="Peptidase_M23"/>
    <property type="match status" value="2"/>
</dbReference>
<dbReference type="eggNOG" id="COG0739">
    <property type="taxonomic scope" value="Bacteria"/>
</dbReference>
<dbReference type="AlphaFoldDB" id="A4C1J2"/>
<sequence length="564" mass="64517">MKQLLFTLVLYSFATFSQKKYPTEYFQSPVDIPILLAGTFGELRSNHFHAGVDIKTEGKEGLKVYAVAEGYVSRIKVQQFGYGKAIYITHPNGYTSVCGHLSAFKDEIESYIQKIQYKKESYETGNIYLKKDEFPIKKGEVIAFSGDTGGSGGPHLHFEIRDTSTEKIINPLFFGLQVADDLAPTVNALQAYPLANDARIYQQNNTTKIPLKKIGKGQYTTGRIFAYGLIGFGISAYDQLNGATNKNGIYSLEMLVNGKRHYYHDVETFSFSESKFLNLLIDYAHYKKYSSKIQKLFKEEKNRLSIYQSLVDNGKIDIQEGLSYAIEIIVKDFKGNQSSIQIAVIGQSNNTLLKKEKDTTNFKIIAENFQKFKEKNVTVAFPKNTFYKDTFLDFLVEDGVAKVHEPTIPLDKSYTLTFDVSKYSALEKEQLYIANLEYQKYPRYVYTRKKDSTFYTTTKTLGTYTLKKDSLSPEIKMLFINDKQWVSKSKTLKVKISDADSGINSWRATIDGKWILMQYNHKKRVLTYNFNDKKLFGSKHLFKIIVSDNVGNTSEHALTFFRKI</sequence>
<comment type="caution">
    <text evidence="2">The sequence shown here is derived from an EMBL/GenBank/DDBJ whole genome shotgun (WGS) entry which is preliminary data.</text>
</comment>
<dbReference type="STRING" id="313594.PI23P_11697"/>
<dbReference type="OrthoDB" id="9810477at2"/>
<dbReference type="PANTHER" id="PTHR21666:SF270">
    <property type="entry name" value="MUREIN HYDROLASE ACTIVATOR ENVC"/>
    <property type="match status" value="1"/>
</dbReference>
<evidence type="ECO:0000313" key="3">
    <source>
        <dbReference type="Proteomes" id="UP000003053"/>
    </source>
</evidence>
<proteinExistence type="predicted"/>
<feature type="domain" description="M23ase beta-sheet core" evidence="1">
    <location>
        <begin position="48"/>
        <end position="108"/>
    </location>
</feature>
<dbReference type="EMBL" id="AAOG01000003">
    <property type="protein sequence ID" value="EAR11995.1"/>
    <property type="molecule type" value="Genomic_DNA"/>
</dbReference>
<dbReference type="Proteomes" id="UP000003053">
    <property type="component" value="Unassembled WGS sequence"/>
</dbReference>
<dbReference type="Gene3D" id="2.70.70.10">
    <property type="entry name" value="Glucose Permease (Domain IIA)"/>
    <property type="match status" value="1"/>
</dbReference>
<dbReference type="PANTHER" id="PTHR21666">
    <property type="entry name" value="PEPTIDASE-RELATED"/>
    <property type="match status" value="1"/>
</dbReference>
<dbReference type="SUPFAM" id="SSF51261">
    <property type="entry name" value="Duplicated hybrid motif"/>
    <property type="match status" value="1"/>
</dbReference>
<accession>A4C1J2</accession>
<name>A4C1J2_9FLAO</name>
<organism evidence="2 3">
    <name type="scientific">Polaribacter irgensii 23-P</name>
    <dbReference type="NCBI Taxonomy" id="313594"/>
    <lineage>
        <taxon>Bacteria</taxon>
        <taxon>Pseudomonadati</taxon>
        <taxon>Bacteroidota</taxon>
        <taxon>Flavobacteriia</taxon>
        <taxon>Flavobacteriales</taxon>
        <taxon>Flavobacteriaceae</taxon>
    </lineage>
</organism>
<keyword evidence="3" id="KW-1185">Reference proteome</keyword>